<dbReference type="PROSITE" id="PS51257">
    <property type="entry name" value="PROKAR_LIPOPROTEIN"/>
    <property type="match status" value="1"/>
</dbReference>
<proteinExistence type="predicted"/>
<gene>
    <name evidence="2" type="ORF">MMELEA_05470</name>
</gene>
<evidence type="ECO:0000256" key="1">
    <source>
        <dbReference type="SAM" id="SignalP"/>
    </source>
</evidence>
<feature type="chain" id="PRO_5002487252" description="Lipoprotein" evidence="1">
    <location>
        <begin position="22"/>
        <end position="530"/>
    </location>
</feature>
<dbReference type="AlphaFoldDB" id="A0A0F5H0R0"/>
<accession>A0A0F5H0R0</accession>
<comment type="caution">
    <text evidence="2">The sequence shown here is derived from an EMBL/GenBank/DDBJ whole genome shotgun (WGS) entry which is preliminary data.</text>
</comment>
<dbReference type="EMBL" id="JZXN01000016">
    <property type="protein sequence ID" value="KKB26864.1"/>
    <property type="molecule type" value="Genomic_DNA"/>
</dbReference>
<dbReference type="RefSeq" id="WP_046096954.1">
    <property type="nucleotide sequence ID" value="NZ_JZXN01000016.1"/>
</dbReference>
<evidence type="ECO:0000313" key="2">
    <source>
        <dbReference type="EMBL" id="KKB26864.1"/>
    </source>
</evidence>
<organism evidence="2 3">
    <name type="scientific">Mycoplasmopsis meleagridis ATCC 25294</name>
    <dbReference type="NCBI Taxonomy" id="1264554"/>
    <lineage>
        <taxon>Bacteria</taxon>
        <taxon>Bacillati</taxon>
        <taxon>Mycoplasmatota</taxon>
        <taxon>Mycoplasmoidales</taxon>
        <taxon>Metamycoplasmataceae</taxon>
        <taxon>Mycoplasmopsis</taxon>
    </lineage>
</organism>
<keyword evidence="1" id="KW-0732">Signal</keyword>
<dbReference type="Proteomes" id="UP000033750">
    <property type="component" value="Unassembled WGS sequence"/>
</dbReference>
<feature type="signal peptide" evidence="1">
    <location>
        <begin position="1"/>
        <end position="21"/>
    </location>
</feature>
<dbReference type="PATRIC" id="fig|1264554.4.peg.491"/>
<dbReference type="STRING" id="29561.MM26B8_00420"/>
<sequence>MIKRKLLSLSFLPLASLPLFAAVACNNNSNSYDEKVSELKKLVYTANPELILKDVNGDVIVQKEFEKNNASNIDVLKLVPSNYVLVDQKDKTVSLENSKIITIKENSIDPSDWLLYSNLKQQYTALYAKIDKNLKINKSIWDLIDQNFHLIDKNENLTADNFYNNYSFLVTQYNNLSNLIATSLKVEEIFSKEMEELKTKWESYKTENANNEKFKTLSSSVASVDKIFSDYQTNKEEFTDQTAYFAAYIDAVNNINKFREEFLATTNPELSDELKTLYDFQTGALDNWFRTVFNLVYDGPKILETSFSEFKKKFMNFDDKTPKEQLDTIKKTYSDDLVAFNKTFTDTNNKTSEHFQYINDAKSKISTNIIKISNLASKFNAELTKKIFDLKIKAYKWIVEISKYQFVNPNEYENAKTKAEELINESTKEYDNFIDQNYIILIREGNKIYNSLTLEYIKSKDTKIQEILAQMRDITTLLNLSLKENDKVNAFENSMNYLSQILTLKNQINQHLQENNTSSNEANSNNNVSN</sequence>
<name>A0A0F5H0R0_9BACT</name>
<protein>
    <recommendedName>
        <fullName evidence="4">Lipoprotein</fullName>
    </recommendedName>
</protein>
<evidence type="ECO:0000313" key="3">
    <source>
        <dbReference type="Proteomes" id="UP000033750"/>
    </source>
</evidence>
<keyword evidence="3" id="KW-1185">Reference proteome</keyword>
<evidence type="ECO:0008006" key="4">
    <source>
        <dbReference type="Google" id="ProtNLM"/>
    </source>
</evidence>
<reference evidence="2 3" key="1">
    <citation type="submission" date="2015-03" db="EMBL/GenBank/DDBJ databases">
        <title>Genome sequence of Mycoplasma meleagridis strain ATCC 25294.</title>
        <authorList>
            <person name="Yacoub E."/>
            <person name="Blanchard A."/>
            <person name="Sirand-Pugnet P."/>
            <person name="Mardassi B.B.A."/>
        </authorList>
    </citation>
    <scope>NUCLEOTIDE SEQUENCE [LARGE SCALE GENOMIC DNA]</scope>
    <source>
        <strain evidence="2 3">ATCC 25294</strain>
    </source>
</reference>